<dbReference type="PANTHER" id="PTHR24421:SF10">
    <property type="entry name" value="NITRATE_NITRITE SENSOR PROTEIN NARQ"/>
    <property type="match status" value="1"/>
</dbReference>
<dbReference type="GO" id="GO:0046983">
    <property type="term" value="F:protein dimerization activity"/>
    <property type="evidence" value="ECO:0007669"/>
    <property type="project" value="InterPro"/>
</dbReference>
<dbReference type="Gene3D" id="3.30.565.10">
    <property type="entry name" value="Histidine kinase-like ATPase, C-terminal domain"/>
    <property type="match status" value="1"/>
</dbReference>
<evidence type="ECO:0000313" key="13">
    <source>
        <dbReference type="Proteomes" id="UP000569914"/>
    </source>
</evidence>
<dbReference type="GO" id="GO:0005524">
    <property type="term" value="F:ATP binding"/>
    <property type="evidence" value="ECO:0007669"/>
    <property type="project" value="UniProtKB-KW"/>
</dbReference>
<dbReference type="Pfam" id="PF07730">
    <property type="entry name" value="HisKA_3"/>
    <property type="match status" value="1"/>
</dbReference>
<keyword evidence="6 12" id="KW-0418">Kinase</keyword>
<keyword evidence="3" id="KW-0597">Phosphoprotein</keyword>
<evidence type="ECO:0000256" key="5">
    <source>
        <dbReference type="ARBA" id="ARBA00022741"/>
    </source>
</evidence>
<keyword evidence="8" id="KW-0902">Two-component regulatory system</keyword>
<evidence type="ECO:0000259" key="11">
    <source>
        <dbReference type="PROSITE" id="PS50109"/>
    </source>
</evidence>
<keyword evidence="10" id="KW-0812">Transmembrane</keyword>
<proteinExistence type="predicted"/>
<evidence type="ECO:0000313" key="12">
    <source>
        <dbReference type="EMBL" id="NYE70908.1"/>
    </source>
</evidence>
<dbReference type="AlphaFoldDB" id="A0A7Y9I5Z6"/>
<dbReference type="CDD" id="cd16917">
    <property type="entry name" value="HATPase_UhpB-NarQ-NarX-like"/>
    <property type="match status" value="1"/>
</dbReference>
<gene>
    <name evidence="12" type="ORF">BKA15_002237</name>
</gene>
<keyword evidence="10" id="KW-0472">Membrane</keyword>
<sequence>MNAPGDAVRRGAAEVPAPVLDALLGAAVVIVIAIGVATNLTSPTGPTVGAYLFAVFFGALLMFRRRFPLPVLIITALGMCVYYTLDYPAIGLALPMAAALYSAAEKDLSLAAALTGLAMIILSIVFQLRDGRNPVELFGLELLSTAALMAAAIALGDGTRSRRELRRLGELREREARAQAERERADERLALSRELHDDLGHSLSVIALHAASAEEAVTDDPEAARGSLHNVRQAATEALRQLRGTVKVLRRTDEPVPTAPEATLAELDRIAATLREAGIDVTQRISAPELPGGVSAVAYRIVQEATTNVIKHAQARHVTIDVHTDGPVLRIEVSDDGVGAGGSQAGRDFRAGQGIRGMAERASALGGTVGVRSESAGTTVSASLPLDEEGP</sequence>
<comment type="caution">
    <text evidence="12">The sequence shown here is derived from an EMBL/GenBank/DDBJ whole genome shotgun (WGS) entry which is preliminary data.</text>
</comment>
<evidence type="ECO:0000256" key="1">
    <source>
        <dbReference type="ARBA" id="ARBA00000085"/>
    </source>
</evidence>
<dbReference type="PANTHER" id="PTHR24421">
    <property type="entry name" value="NITRATE/NITRITE SENSOR PROTEIN NARX-RELATED"/>
    <property type="match status" value="1"/>
</dbReference>
<keyword evidence="4" id="KW-0808">Transferase</keyword>
<dbReference type="InterPro" id="IPR003594">
    <property type="entry name" value="HATPase_dom"/>
</dbReference>
<dbReference type="Pfam" id="PF02518">
    <property type="entry name" value="HATPase_c"/>
    <property type="match status" value="1"/>
</dbReference>
<dbReference type="SMART" id="SM00387">
    <property type="entry name" value="HATPase_c"/>
    <property type="match status" value="1"/>
</dbReference>
<evidence type="ECO:0000256" key="2">
    <source>
        <dbReference type="ARBA" id="ARBA00012438"/>
    </source>
</evidence>
<dbReference type="SUPFAM" id="SSF55874">
    <property type="entry name" value="ATPase domain of HSP90 chaperone/DNA topoisomerase II/histidine kinase"/>
    <property type="match status" value="1"/>
</dbReference>
<dbReference type="GO" id="GO:0016020">
    <property type="term" value="C:membrane"/>
    <property type="evidence" value="ECO:0007669"/>
    <property type="project" value="InterPro"/>
</dbReference>
<organism evidence="12 13">
    <name type="scientific">Microlunatus parietis</name>
    <dbReference type="NCBI Taxonomy" id="682979"/>
    <lineage>
        <taxon>Bacteria</taxon>
        <taxon>Bacillati</taxon>
        <taxon>Actinomycetota</taxon>
        <taxon>Actinomycetes</taxon>
        <taxon>Propionibacteriales</taxon>
        <taxon>Propionibacteriaceae</taxon>
        <taxon>Microlunatus</taxon>
    </lineage>
</organism>
<evidence type="ECO:0000256" key="9">
    <source>
        <dbReference type="SAM" id="MobiDB-lite"/>
    </source>
</evidence>
<evidence type="ECO:0000256" key="7">
    <source>
        <dbReference type="ARBA" id="ARBA00022840"/>
    </source>
</evidence>
<dbReference type="EMBL" id="JACCBU010000001">
    <property type="protein sequence ID" value="NYE70908.1"/>
    <property type="molecule type" value="Genomic_DNA"/>
</dbReference>
<dbReference type="RefSeq" id="WP_179750715.1">
    <property type="nucleotide sequence ID" value="NZ_JACCBU010000001.1"/>
</dbReference>
<protein>
    <recommendedName>
        <fullName evidence="2">histidine kinase</fullName>
        <ecNumber evidence="2">2.7.13.3</ecNumber>
    </recommendedName>
</protein>
<keyword evidence="13" id="KW-1185">Reference proteome</keyword>
<dbReference type="InterPro" id="IPR055558">
    <property type="entry name" value="DUF7134"/>
</dbReference>
<evidence type="ECO:0000256" key="4">
    <source>
        <dbReference type="ARBA" id="ARBA00022679"/>
    </source>
</evidence>
<reference evidence="12 13" key="1">
    <citation type="submission" date="2020-07" db="EMBL/GenBank/DDBJ databases">
        <title>Sequencing the genomes of 1000 actinobacteria strains.</title>
        <authorList>
            <person name="Klenk H.-P."/>
        </authorList>
    </citation>
    <scope>NUCLEOTIDE SEQUENCE [LARGE SCALE GENOMIC DNA]</scope>
    <source>
        <strain evidence="12 13">DSM 22083</strain>
    </source>
</reference>
<feature type="domain" description="Histidine kinase" evidence="11">
    <location>
        <begin position="300"/>
        <end position="388"/>
    </location>
</feature>
<keyword evidence="10" id="KW-1133">Transmembrane helix</keyword>
<feature type="region of interest" description="Disordered" evidence="9">
    <location>
        <begin position="367"/>
        <end position="391"/>
    </location>
</feature>
<keyword evidence="5" id="KW-0547">Nucleotide-binding</keyword>
<feature type="transmembrane region" description="Helical" evidence="10">
    <location>
        <begin position="70"/>
        <end position="90"/>
    </location>
</feature>
<dbReference type="GO" id="GO:0000155">
    <property type="term" value="F:phosphorelay sensor kinase activity"/>
    <property type="evidence" value="ECO:0007669"/>
    <property type="project" value="InterPro"/>
</dbReference>
<dbReference type="InterPro" id="IPR050482">
    <property type="entry name" value="Sensor_HK_TwoCompSys"/>
</dbReference>
<comment type="catalytic activity">
    <reaction evidence="1">
        <text>ATP + protein L-histidine = ADP + protein N-phospho-L-histidine.</text>
        <dbReference type="EC" id="2.7.13.3"/>
    </reaction>
</comment>
<accession>A0A7Y9I5Z6</accession>
<dbReference type="PROSITE" id="PS50109">
    <property type="entry name" value="HIS_KIN"/>
    <property type="match status" value="1"/>
</dbReference>
<dbReference type="InterPro" id="IPR005467">
    <property type="entry name" value="His_kinase_dom"/>
</dbReference>
<dbReference type="EC" id="2.7.13.3" evidence="2"/>
<evidence type="ECO:0000256" key="8">
    <source>
        <dbReference type="ARBA" id="ARBA00023012"/>
    </source>
</evidence>
<keyword evidence="7" id="KW-0067">ATP-binding</keyword>
<dbReference type="Proteomes" id="UP000569914">
    <property type="component" value="Unassembled WGS sequence"/>
</dbReference>
<evidence type="ECO:0000256" key="10">
    <source>
        <dbReference type="SAM" id="Phobius"/>
    </source>
</evidence>
<dbReference type="Gene3D" id="1.20.5.1930">
    <property type="match status" value="1"/>
</dbReference>
<dbReference type="InterPro" id="IPR011712">
    <property type="entry name" value="Sig_transdc_His_kin_sub3_dim/P"/>
</dbReference>
<name>A0A7Y9I5Z6_9ACTN</name>
<evidence type="ECO:0000256" key="6">
    <source>
        <dbReference type="ARBA" id="ARBA00022777"/>
    </source>
</evidence>
<feature type="transmembrane region" description="Helical" evidence="10">
    <location>
        <begin position="135"/>
        <end position="156"/>
    </location>
</feature>
<dbReference type="InterPro" id="IPR036890">
    <property type="entry name" value="HATPase_C_sf"/>
</dbReference>
<feature type="transmembrane region" description="Helical" evidence="10">
    <location>
        <begin position="19"/>
        <end position="38"/>
    </location>
</feature>
<dbReference type="Pfam" id="PF23539">
    <property type="entry name" value="DUF7134"/>
    <property type="match status" value="1"/>
</dbReference>
<feature type="transmembrane region" description="Helical" evidence="10">
    <location>
        <begin position="110"/>
        <end position="128"/>
    </location>
</feature>
<feature type="transmembrane region" description="Helical" evidence="10">
    <location>
        <begin position="44"/>
        <end position="63"/>
    </location>
</feature>
<evidence type="ECO:0000256" key="3">
    <source>
        <dbReference type="ARBA" id="ARBA00022553"/>
    </source>
</evidence>